<name>A0A1G8RWL5_9EURY</name>
<accession>A0A1G8RWL5</accession>
<evidence type="ECO:0000313" key="2">
    <source>
        <dbReference type="EMBL" id="SDJ20905.1"/>
    </source>
</evidence>
<keyword evidence="1" id="KW-0472">Membrane</keyword>
<feature type="transmembrane region" description="Helical" evidence="1">
    <location>
        <begin position="73"/>
        <end position="94"/>
    </location>
</feature>
<proteinExistence type="predicted"/>
<keyword evidence="3" id="KW-1185">Reference proteome</keyword>
<evidence type="ECO:0000313" key="3">
    <source>
        <dbReference type="Proteomes" id="UP000198856"/>
    </source>
</evidence>
<protein>
    <submittedName>
        <fullName evidence="2">Uncharacterized protein</fullName>
    </submittedName>
</protein>
<dbReference type="STRING" id="890420.SAMN05216226_101140"/>
<organism evidence="2 3">
    <name type="scientific">Halovenus aranensis</name>
    <dbReference type="NCBI Taxonomy" id="890420"/>
    <lineage>
        <taxon>Archaea</taxon>
        <taxon>Methanobacteriati</taxon>
        <taxon>Methanobacteriota</taxon>
        <taxon>Stenosarchaea group</taxon>
        <taxon>Halobacteria</taxon>
        <taxon>Halobacteriales</taxon>
        <taxon>Haloarculaceae</taxon>
        <taxon>Halovenus</taxon>
    </lineage>
</organism>
<feature type="transmembrane region" description="Helical" evidence="1">
    <location>
        <begin position="44"/>
        <end position="66"/>
    </location>
</feature>
<dbReference type="EMBL" id="FNFC01000001">
    <property type="protein sequence ID" value="SDJ20905.1"/>
    <property type="molecule type" value="Genomic_DNA"/>
</dbReference>
<evidence type="ECO:0000256" key="1">
    <source>
        <dbReference type="SAM" id="Phobius"/>
    </source>
</evidence>
<sequence>MSDALVLAVVGLVVLVPSTAIFGGRTELLAQYPDGTAPPRVQYGAGGVLVGYSLVTIGTAFALGYIDEAGLLWAGWTVLTVVVAAGVAGFSAAIDASQQS</sequence>
<dbReference type="Proteomes" id="UP000198856">
    <property type="component" value="Unassembled WGS sequence"/>
</dbReference>
<dbReference type="RefSeq" id="WP_092698395.1">
    <property type="nucleotide sequence ID" value="NZ_FNFC01000001.1"/>
</dbReference>
<keyword evidence="1" id="KW-0812">Transmembrane</keyword>
<gene>
    <name evidence="2" type="ORF">SAMN05216226_101140</name>
</gene>
<reference evidence="2 3" key="1">
    <citation type="submission" date="2016-10" db="EMBL/GenBank/DDBJ databases">
        <authorList>
            <person name="de Groot N.N."/>
        </authorList>
    </citation>
    <scope>NUCLEOTIDE SEQUENCE [LARGE SCALE GENOMIC DNA]</scope>
    <source>
        <strain evidence="2 3">IBRC-M10015</strain>
    </source>
</reference>
<dbReference type="AlphaFoldDB" id="A0A1G8RWL5"/>
<dbReference type="OrthoDB" id="385769at2157"/>
<keyword evidence="1" id="KW-1133">Transmembrane helix</keyword>